<accession>A0A0K0GHV8</accession>
<dbReference type="AlphaFoldDB" id="A0A0K0GHV8"/>
<evidence type="ECO:0000313" key="1">
    <source>
        <dbReference type="EMBL" id="ACD57713.1"/>
    </source>
</evidence>
<sequence>MKSVHGGCVGCGKRQMESGPRRTLRCLALFQRQAILATGPA</sequence>
<evidence type="ECO:0000313" key="2">
    <source>
        <dbReference type="Proteomes" id="UP000001740"/>
    </source>
</evidence>
<proteinExistence type="predicted"/>
<organism evidence="1 2">
    <name type="scientific">Xanthomonas oryzae pv. oryzae (strain PXO99A)</name>
    <dbReference type="NCBI Taxonomy" id="360094"/>
    <lineage>
        <taxon>Bacteria</taxon>
        <taxon>Pseudomonadati</taxon>
        <taxon>Pseudomonadota</taxon>
        <taxon>Gammaproteobacteria</taxon>
        <taxon>Lysobacterales</taxon>
        <taxon>Lysobacteraceae</taxon>
        <taxon>Xanthomonas</taxon>
    </lineage>
</organism>
<dbReference type="EMBL" id="CP000967">
    <property type="protein sequence ID" value="ACD57713.1"/>
    <property type="molecule type" value="Genomic_DNA"/>
</dbReference>
<dbReference type="KEGG" id="xop:PXO_05817"/>
<name>A0A0K0GHV8_XANOP</name>
<gene>
    <name evidence="1" type="ordered locus">PXO_05817</name>
</gene>
<protein>
    <submittedName>
        <fullName evidence="1">Uncharacterized protein</fullName>
    </submittedName>
</protein>
<reference evidence="1 2" key="1">
    <citation type="journal article" date="2008" name="BMC Genomics">
        <title>Genome sequence and rapid evolution of the rice pathogen Xanthomonas oryzae pv. oryzae PXO99A.</title>
        <authorList>
            <person name="Salzberg S.L."/>
            <person name="Sommer D.D."/>
            <person name="Schatz M.C."/>
            <person name="Phillippy A.M."/>
            <person name="Rabinowicz P.D."/>
            <person name="Tsuge S."/>
            <person name="Furutani A."/>
            <person name="Ochiai H."/>
            <person name="Delcher A.L."/>
            <person name="Kelley D."/>
            <person name="Madupu R."/>
            <person name="Puiu D."/>
            <person name="Radune D."/>
            <person name="Shumway M."/>
            <person name="Trapnell C."/>
            <person name="Aparna G."/>
            <person name="Jha G."/>
            <person name="Pandey A."/>
            <person name="Patil P.B."/>
            <person name="Ishihara H."/>
            <person name="Meyer D.F."/>
            <person name="Szurek B."/>
            <person name="Verdier V."/>
            <person name="Koebnik R."/>
            <person name="Dow J.M."/>
            <person name="Ryan R.P."/>
            <person name="Hirata H."/>
            <person name="Tsuyumu S."/>
            <person name="Won Lee S."/>
            <person name="Seo Y.S."/>
            <person name="Sriariyanum M."/>
            <person name="Ronald P.C."/>
            <person name="Sonti R.V."/>
            <person name="Van Sluys M.A."/>
            <person name="Leach J.E."/>
            <person name="White F.F."/>
            <person name="Bogdanove A.J."/>
        </authorList>
    </citation>
    <scope>NUCLEOTIDE SEQUENCE [LARGE SCALE GENOMIC DNA]</scope>
    <source>
        <strain evidence="1 2">PXO99A</strain>
    </source>
</reference>
<dbReference type="Proteomes" id="UP000001740">
    <property type="component" value="Chromosome"/>
</dbReference>
<dbReference type="HOGENOM" id="CLU_3278804_0_0_6"/>